<dbReference type="AlphaFoldDB" id="A0A9J6NYL2"/>
<dbReference type="Proteomes" id="UP001056429">
    <property type="component" value="Unassembled WGS sequence"/>
</dbReference>
<name>A0A9J6NYL2_9CLOT</name>
<dbReference type="RefSeq" id="WP_250858353.1">
    <property type="nucleotide sequence ID" value="NZ_JAGSOJ010000001.1"/>
</dbReference>
<accession>A0A9J6NYL2</accession>
<evidence type="ECO:0000259" key="1">
    <source>
        <dbReference type="Pfam" id="PF16227"/>
    </source>
</evidence>
<dbReference type="Gene3D" id="3.40.50.1110">
    <property type="entry name" value="SGNH hydrolase"/>
    <property type="match status" value="1"/>
</dbReference>
<reference evidence="2" key="1">
    <citation type="journal article" date="2021" name="mSystems">
        <title>Bacteria and Archaea Synergistically Convert Glycine Betaine to Biogenic Methane in the Formosa Cold Seep of the South China Sea.</title>
        <authorList>
            <person name="Li L."/>
            <person name="Zhang W."/>
            <person name="Zhang S."/>
            <person name="Song L."/>
            <person name="Sun Q."/>
            <person name="Zhang H."/>
            <person name="Xiang H."/>
            <person name="Dong X."/>
        </authorList>
    </citation>
    <scope>NUCLEOTIDE SEQUENCE</scope>
    <source>
        <strain evidence="2">ZWT</strain>
    </source>
</reference>
<gene>
    <name evidence="2" type="ORF">KDK92_06355</name>
</gene>
<dbReference type="InterPro" id="IPR032616">
    <property type="entry name" value="DUF4886"/>
</dbReference>
<comment type="caution">
    <text evidence="2">The sequence shown here is derived from an EMBL/GenBank/DDBJ whole genome shotgun (WGS) entry which is preliminary data.</text>
</comment>
<keyword evidence="3" id="KW-1185">Reference proteome</keyword>
<dbReference type="SUPFAM" id="SSF52266">
    <property type="entry name" value="SGNH hydrolase"/>
    <property type="match status" value="1"/>
</dbReference>
<dbReference type="EMBL" id="JAGSOJ010000001">
    <property type="protein sequence ID" value="MCM1989355.1"/>
    <property type="molecule type" value="Genomic_DNA"/>
</dbReference>
<dbReference type="InterPro" id="IPR036514">
    <property type="entry name" value="SGNH_hydro_sf"/>
</dbReference>
<evidence type="ECO:0000313" key="3">
    <source>
        <dbReference type="Proteomes" id="UP001056429"/>
    </source>
</evidence>
<protein>
    <recommendedName>
        <fullName evidence="1">DUF4886 domain-containing protein</fullName>
    </recommendedName>
</protein>
<evidence type="ECO:0000313" key="2">
    <source>
        <dbReference type="EMBL" id="MCM1989355.1"/>
    </source>
</evidence>
<sequence>MKNLEKTILFIGNSYTYMNDLPKVLSQLAGERGYNLTVDSVTKGGATLEDFLEERNPLSEVVNLKFKENKWDYIVLQEQSQIPAIEKEREEKMYPSVRMLNNKAKQIAAKTVLFMTWGRRYGDTENGFENFESTQEALKIGYTKIAQEIDSMVSPVGLAWKRALQKDDTINLWDEDNSHPNEDGTYLAACVFYGILLNENPIGLEYTFDIPYERALFLQEVAMETVNEFC</sequence>
<dbReference type="Pfam" id="PF16227">
    <property type="entry name" value="DUF4886"/>
    <property type="match status" value="1"/>
</dbReference>
<feature type="domain" description="DUF4886" evidence="1">
    <location>
        <begin position="64"/>
        <end position="197"/>
    </location>
</feature>
<organism evidence="2 3">
    <name type="scientific">Oceanirhabdus seepicola</name>
    <dbReference type="NCBI Taxonomy" id="2828781"/>
    <lineage>
        <taxon>Bacteria</taxon>
        <taxon>Bacillati</taxon>
        <taxon>Bacillota</taxon>
        <taxon>Clostridia</taxon>
        <taxon>Eubacteriales</taxon>
        <taxon>Clostridiaceae</taxon>
        <taxon>Oceanirhabdus</taxon>
    </lineage>
</organism>
<reference evidence="2" key="2">
    <citation type="submission" date="2021-04" db="EMBL/GenBank/DDBJ databases">
        <authorList>
            <person name="Dong X."/>
        </authorList>
    </citation>
    <scope>NUCLEOTIDE SEQUENCE</scope>
    <source>
        <strain evidence="2">ZWT</strain>
    </source>
</reference>
<proteinExistence type="predicted"/>